<accession>A0A2I0L5I7</accession>
<evidence type="ECO:0000313" key="3">
    <source>
        <dbReference type="Proteomes" id="UP000233551"/>
    </source>
</evidence>
<sequence length="92" mass="10026">MTNVGCRYKICCQKLISSFRAKTLLSGEQCPSTATRTPEPAARLSRALARARLAVGLAHPNVHAHAPERPFEDYTESPDSQTLPDSFLASRG</sequence>
<keyword evidence="3" id="KW-1185">Reference proteome</keyword>
<proteinExistence type="predicted"/>
<comment type="caution">
    <text evidence="2">The sequence shown here is derived from an EMBL/GenBank/DDBJ whole genome shotgun (WGS) entry which is preliminary data.</text>
</comment>
<feature type="region of interest" description="Disordered" evidence="1">
    <location>
        <begin position="61"/>
        <end position="92"/>
    </location>
</feature>
<gene>
    <name evidence="2" type="ORF">CRG98_003623</name>
</gene>
<dbReference type="EMBL" id="PGOL01000134">
    <property type="protein sequence ID" value="PKI75965.1"/>
    <property type="molecule type" value="Genomic_DNA"/>
</dbReference>
<dbReference type="Proteomes" id="UP000233551">
    <property type="component" value="Unassembled WGS sequence"/>
</dbReference>
<dbReference type="AlphaFoldDB" id="A0A2I0L5I7"/>
<organism evidence="2 3">
    <name type="scientific">Punica granatum</name>
    <name type="common">Pomegranate</name>
    <dbReference type="NCBI Taxonomy" id="22663"/>
    <lineage>
        <taxon>Eukaryota</taxon>
        <taxon>Viridiplantae</taxon>
        <taxon>Streptophyta</taxon>
        <taxon>Embryophyta</taxon>
        <taxon>Tracheophyta</taxon>
        <taxon>Spermatophyta</taxon>
        <taxon>Magnoliopsida</taxon>
        <taxon>eudicotyledons</taxon>
        <taxon>Gunneridae</taxon>
        <taxon>Pentapetalae</taxon>
        <taxon>rosids</taxon>
        <taxon>malvids</taxon>
        <taxon>Myrtales</taxon>
        <taxon>Lythraceae</taxon>
        <taxon>Punica</taxon>
    </lineage>
</organism>
<evidence type="ECO:0000256" key="1">
    <source>
        <dbReference type="SAM" id="MobiDB-lite"/>
    </source>
</evidence>
<evidence type="ECO:0000313" key="2">
    <source>
        <dbReference type="EMBL" id="PKI75965.1"/>
    </source>
</evidence>
<protein>
    <submittedName>
        <fullName evidence="2">Uncharacterized protein</fullName>
    </submittedName>
</protein>
<name>A0A2I0L5I7_PUNGR</name>
<reference evidence="2 3" key="1">
    <citation type="submission" date="2017-11" db="EMBL/GenBank/DDBJ databases">
        <title>De-novo sequencing of pomegranate (Punica granatum L.) genome.</title>
        <authorList>
            <person name="Akparov Z."/>
            <person name="Amiraslanov A."/>
            <person name="Hajiyeva S."/>
            <person name="Abbasov M."/>
            <person name="Kaur K."/>
            <person name="Hamwieh A."/>
            <person name="Solovyev V."/>
            <person name="Salamov A."/>
            <person name="Braich B."/>
            <person name="Kosarev P."/>
            <person name="Mahmoud A."/>
            <person name="Hajiyev E."/>
            <person name="Babayeva S."/>
            <person name="Izzatullayeva V."/>
            <person name="Mammadov A."/>
            <person name="Mammadov A."/>
            <person name="Sharifova S."/>
            <person name="Ojaghi J."/>
            <person name="Eynullazada K."/>
            <person name="Bayramov B."/>
            <person name="Abdulazimova A."/>
            <person name="Shahmuradov I."/>
        </authorList>
    </citation>
    <scope>NUCLEOTIDE SEQUENCE [LARGE SCALE GENOMIC DNA]</scope>
    <source>
        <strain evidence="3">cv. AG2017</strain>
        <tissue evidence="2">Leaf</tissue>
    </source>
</reference>